<comment type="caution">
    <text evidence="4">The sequence shown here is derived from an EMBL/GenBank/DDBJ whole genome shotgun (WGS) entry which is preliminary data.</text>
</comment>
<evidence type="ECO:0000256" key="1">
    <source>
        <dbReference type="ARBA" id="ARBA00022857"/>
    </source>
</evidence>
<keyword evidence="5" id="KW-1185">Reference proteome</keyword>
<gene>
    <name evidence="4" type="ORF">ANOM_002692</name>
</gene>
<dbReference type="PANTHER" id="PTHR47706">
    <property type="entry name" value="NMRA-LIKE FAMILY PROTEIN"/>
    <property type="match status" value="1"/>
</dbReference>
<keyword evidence="2" id="KW-0560">Oxidoreductase</keyword>
<evidence type="ECO:0000313" key="4">
    <source>
        <dbReference type="EMBL" id="KNG88567.1"/>
    </source>
</evidence>
<dbReference type="GeneID" id="26804496"/>
<name>A0A0L1JA28_ASPN3</name>
<dbReference type="GO" id="GO:0016491">
    <property type="term" value="F:oxidoreductase activity"/>
    <property type="evidence" value="ECO:0007669"/>
    <property type="project" value="UniProtKB-KW"/>
</dbReference>
<dbReference type="PANTHER" id="PTHR47706:SF9">
    <property type="entry name" value="NMRA-LIKE DOMAIN-CONTAINING PROTEIN-RELATED"/>
    <property type="match status" value="1"/>
</dbReference>
<evidence type="ECO:0000256" key="2">
    <source>
        <dbReference type="ARBA" id="ARBA00023002"/>
    </source>
</evidence>
<organism evidence="4 5">
    <name type="scientific">Aspergillus nomiae NRRL (strain ATCC 15546 / NRRL 13137 / CBS 260.88 / M93)</name>
    <dbReference type="NCBI Taxonomy" id="1509407"/>
    <lineage>
        <taxon>Eukaryota</taxon>
        <taxon>Fungi</taxon>
        <taxon>Dikarya</taxon>
        <taxon>Ascomycota</taxon>
        <taxon>Pezizomycotina</taxon>
        <taxon>Eurotiomycetes</taxon>
        <taxon>Eurotiomycetidae</taxon>
        <taxon>Eurotiales</taxon>
        <taxon>Aspergillaceae</taxon>
        <taxon>Aspergillus</taxon>
        <taxon>Aspergillus subgen. Circumdati</taxon>
    </lineage>
</organism>
<dbReference type="Pfam" id="PF05368">
    <property type="entry name" value="NmrA"/>
    <property type="match status" value="1"/>
</dbReference>
<evidence type="ECO:0000259" key="3">
    <source>
        <dbReference type="Pfam" id="PF05368"/>
    </source>
</evidence>
<keyword evidence="1" id="KW-0521">NADP</keyword>
<dbReference type="RefSeq" id="XP_015409490.1">
    <property type="nucleotide sequence ID" value="XM_015547949.1"/>
</dbReference>
<dbReference type="EMBL" id="JNOM01000050">
    <property type="protein sequence ID" value="KNG88567.1"/>
    <property type="molecule type" value="Genomic_DNA"/>
</dbReference>
<feature type="domain" description="NmrA-like" evidence="3">
    <location>
        <begin position="6"/>
        <end position="250"/>
    </location>
</feature>
<dbReference type="OrthoDB" id="419598at2759"/>
<proteinExistence type="predicted"/>
<dbReference type="STRING" id="1509407.A0A0L1JA28"/>
<sequence length="334" mass="37091">MSAVNVSIVGGTGNIGKSIVNALLSSENQDFRITALVRPQSIEKPEVVDIRSRGIRTTALDLGGSEHDLVKALEDTHVLIVCLPPRHTSQEIKLIDAASKAGVKRFVPSAWAVTAPPNDLMKRDWKEAVYAHMKKVRLPYTIIDTGVWHEVVIPRVPSGKLDHAALMGRTFLVGQGETPCATTAIQDIGRFVASIIVDPRTLNRYVFAYGEHVTQNQYIALAREITGEAVPYIPVSQEKVVSVAHQPETADFQVWQKVIVQYLYNNWVKGDSETSYAKYLGYLDAHDLYPEFKVKPLSESMREAFSGGEDFAAQVGDDSFWVGLEKLLLEEEDR</sequence>
<dbReference type="AlphaFoldDB" id="A0A0L1JA28"/>
<accession>A0A0L1JA28</accession>
<dbReference type="InterPro" id="IPR036291">
    <property type="entry name" value="NAD(P)-bd_dom_sf"/>
</dbReference>
<dbReference type="SUPFAM" id="SSF51735">
    <property type="entry name" value="NAD(P)-binding Rossmann-fold domains"/>
    <property type="match status" value="1"/>
</dbReference>
<dbReference type="InterPro" id="IPR008030">
    <property type="entry name" value="NmrA-like"/>
</dbReference>
<evidence type="ECO:0000313" key="5">
    <source>
        <dbReference type="Proteomes" id="UP000037505"/>
    </source>
</evidence>
<reference evidence="4 5" key="1">
    <citation type="submission" date="2014-06" db="EMBL/GenBank/DDBJ databases">
        <title>The Genome of the Aflatoxigenic Filamentous Fungus Aspergillus nomius.</title>
        <authorList>
            <person name="Moore M.G."/>
            <person name="Shannon B.M."/>
            <person name="Brian M.M."/>
        </authorList>
    </citation>
    <scope>NUCLEOTIDE SEQUENCE [LARGE SCALE GENOMIC DNA]</scope>
    <source>
        <strain evidence="4 5">NRRL 13137</strain>
    </source>
</reference>
<dbReference type="Gene3D" id="3.90.25.10">
    <property type="entry name" value="UDP-galactose 4-epimerase, domain 1"/>
    <property type="match status" value="1"/>
</dbReference>
<dbReference type="Proteomes" id="UP000037505">
    <property type="component" value="Unassembled WGS sequence"/>
</dbReference>
<dbReference type="Gene3D" id="3.40.50.720">
    <property type="entry name" value="NAD(P)-binding Rossmann-like Domain"/>
    <property type="match status" value="1"/>
</dbReference>
<dbReference type="InterPro" id="IPR051609">
    <property type="entry name" value="NmrA/Isoflavone_reductase-like"/>
</dbReference>
<protein>
    <recommendedName>
        <fullName evidence="3">NmrA-like domain-containing protein</fullName>
    </recommendedName>
</protein>